<dbReference type="InterPro" id="IPR015422">
    <property type="entry name" value="PyrdxlP-dep_Trfase_small"/>
</dbReference>
<keyword evidence="2 5" id="KW-0032">Aminotransferase</keyword>
<evidence type="ECO:0000259" key="6">
    <source>
        <dbReference type="Pfam" id="PF00155"/>
    </source>
</evidence>
<dbReference type="PANTHER" id="PTHR43807:SF20">
    <property type="entry name" value="FI04487P"/>
    <property type="match status" value="1"/>
</dbReference>
<dbReference type="PROSITE" id="PS00105">
    <property type="entry name" value="AA_TRANSFER_CLASS_1"/>
    <property type="match status" value="1"/>
</dbReference>
<dbReference type="RefSeq" id="WP_169154052.1">
    <property type="nucleotide sequence ID" value="NZ_CAWPJE010000360.1"/>
</dbReference>
<dbReference type="GO" id="GO:0008483">
    <property type="term" value="F:transaminase activity"/>
    <property type="evidence" value="ECO:0007669"/>
    <property type="project" value="UniProtKB-KW"/>
</dbReference>
<dbReference type="Gene3D" id="3.90.1150.10">
    <property type="entry name" value="Aspartate Aminotransferase, domain 1"/>
    <property type="match status" value="1"/>
</dbReference>
<reference evidence="7 8" key="1">
    <citation type="submission" date="2018-06" db="EMBL/GenBank/DDBJ databases">
        <title>Comparative genomics of Brasilonema spp. strains.</title>
        <authorList>
            <person name="Alvarenga D.O."/>
            <person name="Fiore M.F."/>
            <person name="Varani A.M."/>
        </authorList>
    </citation>
    <scope>NUCLEOTIDE SEQUENCE [LARGE SCALE GENOMIC DNA]</scope>
    <source>
        <strain evidence="7 8">SPC951</strain>
    </source>
</reference>
<evidence type="ECO:0000256" key="2">
    <source>
        <dbReference type="ARBA" id="ARBA00022576"/>
    </source>
</evidence>
<evidence type="ECO:0000313" key="8">
    <source>
        <dbReference type="Proteomes" id="UP000718564"/>
    </source>
</evidence>
<evidence type="ECO:0000256" key="1">
    <source>
        <dbReference type="ARBA" id="ARBA00001933"/>
    </source>
</evidence>
<keyword evidence="8" id="KW-1185">Reference proteome</keyword>
<keyword evidence="4" id="KW-0663">Pyridoxal phosphate</keyword>
<dbReference type="PANTHER" id="PTHR43807">
    <property type="entry name" value="FI04487P"/>
    <property type="match status" value="1"/>
</dbReference>
<dbReference type="Gene3D" id="3.40.640.10">
    <property type="entry name" value="Type I PLP-dependent aspartate aminotransferase-like (Major domain)"/>
    <property type="match status" value="1"/>
</dbReference>
<dbReference type="InterPro" id="IPR015421">
    <property type="entry name" value="PyrdxlP-dep_Trfase_major"/>
</dbReference>
<dbReference type="InterPro" id="IPR004838">
    <property type="entry name" value="NHTrfase_class1_PyrdxlP-BS"/>
</dbReference>
<gene>
    <name evidence="7" type="ORF">DP116_04605</name>
</gene>
<dbReference type="InterPro" id="IPR051326">
    <property type="entry name" value="Kynurenine-oxoglutarate_AT"/>
</dbReference>
<proteinExistence type="inferred from homology"/>
<dbReference type="EC" id="2.6.1.-" evidence="5"/>
<dbReference type="Pfam" id="PF00155">
    <property type="entry name" value="Aminotran_1_2"/>
    <property type="match status" value="1"/>
</dbReference>
<comment type="cofactor">
    <cofactor evidence="1 5">
        <name>pyridoxal 5'-phosphate</name>
        <dbReference type="ChEBI" id="CHEBI:597326"/>
    </cofactor>
</comment>
<dbReference type="SUPFAM" id="SSF53383">
    <property type="entry name" value="PLP-dependent transferases"/>
    <property type="match status" value="1"/>
</dbReference>
<dbReference type="CDD" id="cd00609">
    <property type="entry name" value="AAT_like"/>
    <property type="match status" value="1"/>
</dbReference>
<dbReference type="PRINTS" id="PR00753">
    <property type="entry name" value="ACCSYNTHASE"/>
</dbReference>
<dbReference type="Proteomes" id="UP000718564">
    <property type="component" value="Unassembled WGS sequence"/>
</dbReference>
<comment type="similarity">
    <text evidence="5">Belongs to the class-I pyridoxal-phosphate-dependent aminotransferase family.</text>
</comment>
<comment type="caution">
    <text evidence="7">The sequence shown here is derived from an EMBL/GenBank/DDBJ whole genome shotgun (WGS) entry which is preliminary data.</text>
</comment>
<evidence type="ECO:0000256" key="4">
    <source>
        <dbReference type="ARBA" id="ARBA00022898"/>
    </source>
</evidence>
<dbReference type="InterPro" id="IPR004839">
    <property type="entry name" value="Aminotransferase_I/II_large"/>
</dbReference>
<feature type="domain" description="Aminotransferase class I/classII large" evidence="6">
    <location>
        <begin position="34"/>
        <end position="385"/>
    </location>
</feature>
<evidence type="ECO:0000256" key="5">
    <source>
        <dbReference type="RuleBase" id="RU000481"/>
    </source>
</evidence>
<sequence length="397" mass="44659">MTPVRKQKISDKANQFTESVIREMTRVALQYSAVNLAQGFPDFPCPPELKRAACEAIEEDVNQYAITWGDKAFRQAIAQKVHWYLGLNIDPERQITVTCGSTEAMAAVMLATLNPGDEVIVFEPYYENYGPDAILASATPRYVSLHPPEWTFDEAQLRDCFNERTKAIIINTPHNPTGKVFTREELTLIAELCQKWDVLAFTDEIYEHILYDRTQHIAMATLPGMSERTVTINGLSKTYSVTGWRVGYILANPELTAAIRKVHDFLTVGAPAPLQRAGVAAMQLRVSYYEELAKLYHQKRDDILRILDAVGIPYFIPKGAYYVFADISSFGYKNDVEFTRFLIQEIGVAVVPGSSFFSQSEAGKNFIRFCFSKKPETLAKAGERLLKLQSTLQAAPT</sequence>
<dbReference type="InterPro" id="IPR015424">
    <property type="entry name" value="PyrdxlP-dep_Trfase"/>
</dbReference>
<keyword evidence="3 5" id="KW-0808">Transferase</keyword>
<protein>
    <recommendedName>
        <fullName evidence="5">Aminotransferase</fullName>
        <ecNumber evidence="5">2.6.1.-</ecNumber>
    </recommendedName>
</protein>
<accession>A0ABX1P355</accession>
<evidence type="ECO:0000313" key="7">
    <source>
        <dbReference type="EMBL" id="NMG18764.1"/>
    </source>
</evidence>
<dbReference type="EMBL" id="QMEB01000021">
    <property type="protein sequence ID" value="NMG18764.1"/>
    <property type="molecule type" value="Genomic_DNA"/>
</dbReference>
<organism evidence="7 8">
    <name type="scientific">Brasilonema bromeliae SPC951</name>
    <dbReference type="NCBI Taxonomy" id="385972"/>
    <lineage>
        <taxon>Bacteria</taxon>
        <taxon>Bacillati</taxon>
        <taxon>Cyanobacteriota</taxon>
        <taxon>Cyanophyceae</taxon>
        <taxon>Nostocales</taxon>
        <taxon>Scytonemataceae</taxon>
        <taxon>Brasilonema</taxon>
        <taxon>Bromeliae group (in: Brasilonema)</taxon>
    </lineage>
</organism>
<evidence type="ECO:0000256" key="3">
    <source>
        <dbReference type="ARBA" id="ARBA00022679"/>
    </source>
</evidence>
<name>A0ABX1P355_9CYAN</name>